<sequence length="371" mass="42741">MNQACIAKLVWGLQEGVKELWSEVLLGKYKRSNNLESVVAKPTDSSLWKAIANLWNKVPEALQNAKVADLVNNDDEWNWELLRDWLPEDIMHRIAAISPPSDDGGNDCRRLNMKANGGISVSSMYKHLCNFDVNDDVNDWKDIWRLKVPERVRTFIWLMRHNRLLTNEKKHKMGLGSAMCDYCGSIIEDTLHALRDCPQTMPIWLNLVNEHARANFFNGDLFYWINYNMSNYMGKYNGVEWKIMWVVACHQLWFWRNKEKHEESFSRPSNAVLHVMNQVKYYQDADCENVIVVSPTREVVMVGWKYPPSGWVKLNTDGSCRKDGRSGCGGVIRGSEGEWIGGFAKFVGRSNVYVAELWGVFEGLKFGAKSY</sequence>
<dbReference type="InterPro" id="IPR026960">
    <property type="entry name" value="RVT-Znf"/>
</dbReference>
<dbReference type="InterPro" id="IPR012337">
    <property type="entry name" value="RNaseH-like_sf"/>
</dbReference>
<dbReference type="AlphaFoldDB" id="A0A2Z6NMJ8"/>
<dbReference type="OrthoDB" id="1436613at2759"/>
<feature type="domain" description="RNase H type-1" evidence="1">
    <location>
        <begin position="308"/>
        <end position="371"/>
    </location>
</feature>
<dbReference type="InterPro" id="IPR044730">
    <property type="entry name" value="RNase_H-like_dom_plant"/>
</dbReference>
<dbReference type="CDD" id="cd06222">
    <property type="entry name" value="RNase_H_like"/>
    <property type="match status" value="1"/>
</dbReference>
<dbReference type="PANTHER" id="PTHR47723:SF13">
    <property type="entry name" value="PUTATIVE-RELATED"/>
    <property type="match status" value="1"/>
</dbReference>
<proteinExistence type="predicted"/>
<dbReference type="SUPFAM" id="SSF53098">
    <property type="entry name" value="Ribonuclease H-like"/>
    <property type="match status" value="1"/>
</dbReference>
<name>A0A2Z6NMJ8_TRISU</name>
<keyword evidence="3" id="KW-1185">Reference proteome</keyword>
<organism evidence="2 3">
    <name type="scientific">Trifolium subterraneum</name>
    <name type="common">Subterranean clover</name>
    <dbReference type="NCBI Taxonomy" id="3900"/>
    <lineage>
        <taxon>Eukaryota</taxon>
        <taxon>Viridiplantae</taxon>
        <taxon>Streptophyta</taxon>
        <taxon>Embryophyta</taxon>
        <taxon>Tracheophyta</taxon>
        <taxon>Spermatophyta</taxon>
        <taxon>Magnoliopsida</taxon>
        <taxon>eudicotyledons</taxon>
        <taxon>Gunneridae</taxon>
        <taxon>Pentapetalae</taxon>
        <taxon>rosids</taxon>
        <taxon>fabids</taxon>
        <taxon>Fabales</taxon>
        <taxon>Fabaceae</taxon>
        <taxon>Papilionoideae</taxon>
        <taxon>50 kb inversion clade</taxon>
        <taxon>NPAAA clade</taxon>
        <taxon>Hologalegina</taxon>
        <taxon>IRL clade</taxon>
        <taxon>Trifolieae</taxon>
        <taxon>Trifolium</taxon>
    </lineage>
</organism>
<protein>
    <recommendedName>
        <fullName evidence="1">RNase H type-1 domain-containing protein</fullName>
    </recommendedName>
</protein>
<dbReference type="Gene3D" id="3.30.420.10">
    <property type="entry name" value="Ribonuclease H-like superfamily/Ribonuclease H"/>
    <property type="match status" value="1"/>
</dbReference>
<dbReference type="Pfam" id="PF13456">
    <property type="entry name" value="RVT_3"/>
    <property type="match status" value="1"/>
</dbReference>
<evidence type="ECO:0000259" key="1">
    <source>
        <dbReference type="PROSITE" id="PS50879"/>
    </source>
</evidence>
<dbReference type="InterPro" id="IPR036397">
    <property type="entry name" value="RNaseH_sf"/>
</dbReference>
<dbReference type="EMBL" id="DF973962">
    <property type="protein sequence ID" value="GAU43243.1"/>
    <property type="molecule type" value="Genomic_DNA"/>
</dbReference>
<evidence type="ECO:0000313" key="3">
    <source>
        <dbReference type="Proteomes" id="UP000242715"/>
    </source>
</evidence>
<dbReference type="GO" id="GO:0004523">
    <property type="term" value="F:RNA-DNA hybrid ribonuclease activity"/>
    <property type="evidence" value="ECO:0007669"/>
    <property type="project" value="InterPro"/>
</dbReference>
<dbReference type="Pfam" id="PF13966">
    <property type="entry name" value="zf-RVT"/>
    <property type="match status" value="1"/>
</dbReference>
<dbReference type="PANTHER" id="PTHR47723">
    <property type="entry name" value="OS05G0353850 PROTEIN"/>
    <property type="match status" value="1"/>
</dbReference>
<gene>
    <name evidence="2" type="ORF">TSUD_241340</name>
</gene>
<evidence type="ECO:0000313" key="2">
    <source>
        <dbReference type="EMBL" id="GAU43243.1"/>
    </source>
</evidence>
<reference evidence="3" key="1">
    <citation type="journal article" date="2017" name="Front. Plant Sci.">
        <title>Climate Clever Clovers: New Paradigm to Reduce the Environmental Footprint of Ruminants by Breeding Low Methanogenic Forages Utilizing Haplotype Variation.</title>
        <authorList>
            <person name="Kaur P."/>
            <person name="Appels R."/>
            <person name="Bayer P.E."/>
            <person name="Keeble-Gagnere G."/>
            <person name="Wang J."/>
            <person name="Hirakawa H."/>
            <person name="Shirasawa K."/>
            <person name="Vercoe P."/>
            <person name="Stefanova K."/>
            <person name="Durmic Z."/>
            <person name="Nichols P."/>
            <person name="Revell C."/>
            <person name="Isobe S.N."/>
            <person name="Edwards D."/>
            <person name="Erskine W."/>
        </authorList>
    </citation>
    <scope>NUCLEOTIDE SEQUENCE [LARGE SCALE GENOMIC DNA]</scope>
    <source>
        <strain evidence="3">cv. Daliak</strain>
    </source>
</reference>
<dbReference type="GO" id="GO:0003676">
    <property type="term" value="F:nucleic acid binding"/>
    <property type="evidence" value="ECO:0007669"/>
    <property type="project" value="InterPro"/>
</dbReference>
<accession>A0A2Z6NMJ8</accession>
<dbReference type="Proteomes" id="UP000242715">
    <property type="component" value="Unassembled WGS sequence"/>
</dbReference>
<dbReference type="PROSITE" id="PS50879">
    <property type="entry name" value="RNASE_H_1"/>
    <property type="match status" value="1"/>
</dbReference>
<dbReference type="InterPro" id="IPR002156">
    <property type="entry name" value="RNaseH_domain"/>
</dbReference>
<dbReference type="InterPro" id="IPR053151">
    <property type="entry name" value="RNase_H-like"/>
</dbReference>